<dbReference type="InterPro" id="IPR029044">
    <property type="entry name" value="Nucleotide-diphossugar_trans"/>
</dbReference>
<evidence type="ECO:0000259" key="1">
    <source>
        <dbReference type="Pfam" id="PF00535"/>
    </source>
</evidence>
<name>A0ABW2IP96_9PROT</name>
<proteinExistence type="predicted"/>
<dbReference type="EMBL" id="JBHTBR010000005">
    <property type="protein sequence ID" value="MFC7292772.1"/>
    <property type="molecule type" value="Genomic_DNA"/>
</dbReference>
<gene>
    <name evidence="2" type="ORF">ACFQS8_14160</name>
</gene>
<dbReference type="SUPFAM" id="SSF53448">
    <property type="entry name" value="Nucleotide-diphospho-sugar transferases"/>
    <property type="match status" value="1"/>
</dbReference>
<feature type="domain" description="Glycosyltransferase 2-like" evidence="1">
    <location>
        <begin position="34"/>
        <end position="130"/>
    </location>
</feature>
<comment type="caution">
    <text evidence="2">The sequence shown here is derived from an EMBL/GenBank/DDBJ whole genome shotgun (WGS) entry which is preliminary data.</text>
</comment>
<dbReference type="PANTHER" id="PTHR43179:SF7">
    <property type="entry name" value="RHAMNOSYLTRANSFERASE WBBL"/>
    <property type="match status" value="1"/>
</dbReference>
<protein>
    <submittedName>
        <fullName evidence="2">Glycosyltransferase family 2 protein</fullName>
        <ecNumber evidence="2">2.4.-.-</ecNumber>
    </submittedName>
</protein>
<dbReference type="PANTHER" id="PTHR43179">
    <property type="entry name" value="RHAMNOSYLTRANSFERASE WBBL"/>
    <property type="match status" value="1"/>
</dbReference>
<accession>A0ABW2IP96</accession>
<evidence type="ECO:0000313" key="3">
    <source>
        <dbReference type="Proteomes" id="UP001596492"/>
    </source>
</evidence>
<sequence>MTQLLKTPSTSDASNKPIVTIVMMQRDRLSLSSQCLDSLYETADVPFRLIYVTGGAPKKFREWLDGQAMRRGFEHVAHDRFLSPNEARNLGVKMSRTPYVFLAENDVMYKKGWLSELVKCAEETGADVVNPLTCQGFPLHEEIHFFDGSFYDPETFFKTPMGQRDFQEHIGLQGKKVTEVADQLVRKQTGFLEFHGVLVRKSIMEKVGPLDTEVISIKEYLDFCLMVLNAGGKIWSEPKSVVTFIYPHGQYPVRLIDWPYFMLRWSKNWEERSIRRIQEKWGLRSSGFIAHRRTLMDWRLPEGVLKPALKKIPLLGGRWGFRTRMASFLYPAAQFFASMLAKKYERDRLAASRKLQKTDLI</sequence>
<keyword evidence="3" id="KW-1185">Reference proteome</keyword>
<reference evidence="3" key="1">
    <citation type="journal article" date="2019" name="Int. J. Syst. Evol. Microbiol.">
        <title>The Global Catalogue of Microorganisms (GCM) 10K type strain sequencing project: providing services to taxonomists for standard genome sequencing and annotation.</title>
        <authorList>
            <consortium name="The Broad Institute Genomics Platform"/>
            <consortium name="The Broad Institute Genome Sequencing Center for Infectious Disease"/>
            <person name="Wu L."/>
            <person name="Ma J."/>
        </authorList>
    </citation>
    <scope>NUCLEOTIDE SEQUENCE [LARGE SCALE GENOMIC DNA]</scope>
    <source>
        <strain evidence="3">CCUG 51308</strain>
    </source>
</reference>
<dbReference type="RefSeq" id="WP_382168482.1">
    <property type="nucleotide sequence ID" value="NZ_JBHTBR010000005.1"/>
</dbReference>
<dbReference type="GO" id="GO:0016757">
    <property type="term" value="F:glycosyltransferase activity"/>
    <property type="evidence" value="ECO:0007669"/>
    <property type="project" value="UniProtKB-KW"/>
</dbReference>
<dbReference type="Gene3D" id="3.90.550.10">
    <property type="entry name" value="Spore Coat Polysaccharide Biosynthesis Protein SpsA, Chain A"/>
    <property type="match status" value="1"/>
</dbReference>
<dbReference type="Proteomes" id="UP001596492">
    <property type="component" value="Unassembled WGS sequence"/>
</dbReference>
<evidence type="ECO:0000313" key="2">
    <source>
        <dbReference type="EMBL" id="MFC7292772.1"/>
    </source>
</evidence>
<dbReference type="InterPro" id="IPR001173">
    <property type="entry name" value="Glyco_trans_2-like"/>
</dbReference>
<dbReference type="EC" id="2.4.-.-" evidence="2"/>
<keyword evidence="2" id="KW-0808">Transferase</keyword>
<dbReference type="Pfam" id="PF00535">
    <property type="entry name" value="Glycos_transf_2"/>
    <property type="match status" value="1"/>
</dbReference>
<keyword evidence="2" id="KW-0328">Glycosyltransferase</keyword>
<organism evidence="2 3">
    <name type="scientific">Hirschia litorea</name>
    <dbReference type="NCBI Taxonomy" id="1199156"/>
    <lineage>
        <taxon>Bacteria</taxon>
        <taxon>Pseudomonadati</taxon>
        <taxon>Pseudomonadota</taxon>
        <taxon>Alphaproteobacteria</taxon>
        <taxon>Hyphomonadales</taxon>
        <taxon>Hyphomonadaceae</taxon>
        <taxon>Hirschia</taxon>
    </lineage>
</organism>